<evidence type="ECO:0000313" key="3">
    <source>
        <dbReference type="Proteomes" id="UP000306477"/>
    </source>
</evidence>
<organism evidence="2 3">
    <name type="scientific">Bacillus timonensis</name>
    <dbReference type="NCBI Taxonomy" id="1033734"/>
    <lineage>
        <taxon>Bacteria</taxon>
        <taxon>Bacillati</taxon>
        <taxon>Bacillota</taxon>
        <taxon>Bacilli</taxon>
        <taxon>Bacillales</taxon>
        <taxon>Bacillaceae</taxon>
        <taxon>Bacillus</taxon>
    </lineage>
</organism>
<dbReference type="RefSeq" id="WP_161974840.1">
    <property type="nucleotide sequence ID" value="NZ_SLUB01000006.1"/>
</dbReference>
<comment type="caution">
    <text evidence="2">The sequence shown here is derived from an EMBL/GenBank/DDBJ whole genome shotgun (WGS) entry which is preliminary data.</text>
</comment>
<reference evidence="2 3" key="1">
    <citation type="journal article" date="2019" name="Indoor Air">
        <title>Impacts of indoor surface finishes on bacterial viability.</title>
        <authorList>
            <person name="Hu J."/>
            <person name="Maamar S.B."/>
            <person name="Glawe A.J."/>
            <person name="Gottel N."/>
            <person name="Gilbert J.A."/>
            <person name="Hartmann E.M."/>
        </authorList>
    </citation>
    <scope>NUCLEOTIDE SEQUENCE [LARGE SCALE GENOMIC DNA]</scope>
    <source>
        <strain evidence="2 3">AF060A6</strain>
    </source>
</reference>
<dbReference type="Proteomes" id="UP000306477">
    <property type="component" value="Unassembled WGS sequence"/>
</dbReference>
<sequence length="303" mass="36131">MRGIGNVLGYERSLERRGSNGTKEINRWVCRLAEKYYAVNGCSSQRFHQDYLERHFINLLNSLQRDERFQQEVEKVIAQTELSAQELKQEAEVQKRIEQLNQALYEAVDEELHKDGQDHQRVDALSEKIVKLHQQLKDFSDRKKLAEHYRNEFKELKKQIKRLNDEANQAFPTELFEHFVEQATVYKDGKIVYQLSLGLEWSSDERYEDYQKMISMKRKAERQARRKEKQAAFLKGPEVTALLKYCEEPRRWGEILAFMNTKMTISESYFRKSIVLPLMEEGKLQKDFIPNSQSKRKYYMVKK</sequence>
<evidence type="ECO:0000256" key="1">
    <source>
        <dbReference type="SAM" id="Coils"/>
    </source>
</evidence>
<accession>A0A4S3PWY8</accession>
<feature type="coiled-coil region" evidence="1">
    <location>
        <begin position="70"/>
        <end position="170"/>
    </location>
</feature>
<name>A0A4S3PWY8_9BACI</name>
<proteinExistence type="predicted"/>
<evidence type="ECO:0000313" key="2">
    <source>
        <dbReference type="EMBL" id="THE13976.1"/>
    </source>
</evidence>
<keyword evidence="1" id="KW-0175">Coiled coil</keyword>
<dbReference type="AlphaFoldDB" id="A0A4S3PWY8"/>
<protein>
    <submittedName>
        <fullName evidence="2">Uncharacterized protein</fullName>
    </submittedName>
</protein>
<keyword evidence="3" id="KW-1185">Reference proteome</keyword>
<gene>
    <name evidence="2" type="ORF">E1I69_05600</name>
</gene>
<dbReference type="EMBL" id="SLUB01000006">
    <property type="protein sequence ID" value="THE13976.1"/>
    <property type="molecule type" value="Genomic_DNA"/>
</dbReference>